<name>A0ABU1MKH6_9SPHN</name>
<keyword evidence="5" id="KW-1185">Reference proteome</keyword>
<dbReference type="Pfam" id="PF13174">
    <property type="entry name" value="TPR_6"/>
    <property type="match status" value="1"/>
</dbReference>
<organism evidence="4 5">
    <name type="scientific">Novosphingobium capsulatum</name>
    <dbReference type="NCBI Taxonomy" id="13688"/>
    <lineage>
        <taxon>Bacteria</taxon>
        <taxon>Pseudomonadati</taxon>
        <taxon>Pseudomonadota</taxon>
        <taxon>Alphaproteobacteria</taxon>
        <taxon>Sphingomonadales</taxon>
        <taxon>Sphingomonadaceae</taxon>
        <taxon>Novosphingobium</taxon>
    </lineage>
</organism>
<feature type="signal peptide" evidence="3">
    <location>
        <begin position="1"/>
        <end position="23"/>
    </location>
</feature>
<dbReference type="Gene3D" id="1.25.40.10">
    <property type="entry name" value="Tetratricopeptide repeat domain"/>
    <property type="match status" value="1"/>
</dbReference>
<gene>
    <name evidence="4" type="ORF">J2792_001715</name>
</gene>
<evidence type="ECO:0000256" key="1">
    <source>
        <dbReference type="SAM" id="Coils"/>
    </source>
</evidence>
<protein>
    <submittedName>
        <fullName evidence="4">TolA-binding protein</fullName>
    </submittedName>
</protein>
<evidence type="ECO:0000256" key="3">
    <source>
        <dbReference type="SAM" id="SignalP"/>
    </source>
</evidence>
<evidence type="ECO:0000256" key="2">
    <source>
        <dbReference type="SAM" id="MobiDB-lite"/>
    </source>
</evidence>
<proteinExistence type="predicted"/>
<dbReference type="RefSeq" id="WP_169041637.1">
    <property type="nucleotide sequence ID" value="NZ_JAVDRD010000003.1"/>
</dbReference>
<dbReference type="InterPro" id="IPR019734">
    <property type="entry name" value="TPR_rpt"/>
</dbReference>
<evidence type="ECO:0000313" key="4">
    <source>
        <dbReference type="EMBL" id="MDR6510849.1"/>
    </source>
</evidence>
<sequence>MKTLFRRASPALFSALGMALAVAPVVPQVAHAQAAGETTEARLRRLEAEIRALQRKVFPDGAGRAFGPEITPTAPAPTPAVPTVATTPLTDVLSRLDAVEAQLRQVTAATEENQNHLSKLDTRVSALETAAAPPAAATDPAGANPSGIAPAPAAGSGLAPRPAAGPAQPPAKAPAATPASAKASADRVAAVAAIEMPSTGDKQADEYTYGYRLYDAKFYPEAQVQLNKFVTAYPKAKQISLARNLLGRAYLEDGKPGTAAQWFLQNYLGDKKGERAPDSLLYLGVAMTRINDTKRACGAFAELRDAYPDQIAGRLKGQYENAIKGVKCD</sequence>
<comment type="caution">
    <text evidence="4">The sequence shown here is derived from an EMBL/GenBank/DDBJ whole genome shotgun (WGS) entry which is preliminary data.</text>
</comment>
<keyword evidence="3" id="KW-0732">Signal</keyword>
<dbReference type="SUPFAM" id="SSF48452">
    <property type="entry name" value="TPR-like"/>
    <property type="match status" value="1"/>
</dbReference>
<keyword evidence="1" id="KW-0175">Coiled coil</keyword>
<evidence type="ECO:0000313" key="5">
    <source>
        <dbReference type="Proteomes" id="UP001184150"/>
    </source>
</evidence>
<feature type="compositionally biased region" description="Low complexity" evidence="2">
    <location>
        <begin position="130"/>
        <end position="166"/>
    </location>
</feature>
<feature type="chain" id="PRO_5045488657" evidence="3">
    <location>
        <begin position="24"/>
        <end position="329"/>
    </location>
</feature>
<feature type="coiled-coil region" evidence="1">
    <location>
        <begin position="29"/>
        <end position="56"/>
    </location>
</feature>
<feature type="region of interest" description="Disordered" evidence="2">
    <location>
        <begin position="130"/>
        <end position="180"/>
    </location>
</feature>
<accession>A0ABU1MKH6</accession>
<dbReference type="EMBL" id="JAVDRD010000003">
    <property type="protein sequence ID" value="MDR6510849.1"/>
    <property type="molecule type" value="Genomic_DNA"/>
</dbReference>
<dbReference type="Proteomes" id="UP001184150">
    <property type="component" value="Unassembled WGS sequence"/>
</dbReference>
<dbReference type="InterPro" id="IPR011990">
    <property type="entry name" value="TPR-like_helical_dom_sf"/>
</dbReference>
<reference evidence="4 5" key="1">
    <citation type="submission" date="2023-07" db="EMBL/GenBank/DDBJ databases">
        <title>Sorghum-associated microbial communities from plants grown in Nebraska, USA.</title>
        <authorList>
            <person name="Schachtman D."/>
        </authorList>
    </citation>
    <scope>NUCLEOTIDE SEQUENCE [LARGE SCALE GENOMIC DNA]</scope>
    <source>
        <strain evidence="4 5">DS1027</strain>
    </source>
</reference>